<dbReference type="Proteomes" id="UP001151760">
    <property type="component" value="Unassembled WGS sequence"/>
</dbReference>
<feature type="region of interest" description="Disordered" evidence="1">
    <location>
        <begin position="291"/>
        <end position="311"/>
    </location>
</feature>
<reference evidence="2" key="1">
    <citation type="journal article" date="2022" name="Int. J. Mol. Sci.">
        <title>Draft Genome of Tanacetum Coccineum: Genomic Comparison of Closely Related Tanacetum-Family Plants.</title>
        <authorList>
            <person name="Yamashiro T."/>
            <person name="Shiraishi A."/>
            <person name="Nakayama K."/>
            <person name="Satake H."/>
        </authorList>
    </citation>
    <scope>NUCLEOTIDE SEQUENCE</scope>
</reference>
<name>A0ABQ5AWF0_9ASTR</name>
<evidence type="ECO:0000256" key="1">
    <source>
        <dbReference type="SAM" id="MobiDB-lite"/>
    </source>
</evidence>
<evidence type="ECO:0000313" key="2">
    <source>
        <dbReference type="EMBL" id="GJT06611.1"/>
    </source>
</evidence>
<protein>
    <submittedName>
        <fullName evidence="2">Uncharacterized protein</fullName>
    </submittedName>
</protein>
<comment type="caution">
    <text evidence="2">The sequence shown here is derived from an EMBL/GenBank/DDBJ whole genome shotgun (WGS) entry which is preliminary data.</text>
</comment>
<sequence length="404" mass="46966">MIDEEVSSSDHMSISTPPDYEILGCREKIQRMKIIYERISYVAVQLKSNKLREDAQAENDELLKQIDSNIKAIIKDQHGTRVDDLEEPLHQEFNTGNDDVSPVKEIIAVNERLFREDDFKRLRRQDIKDMLLLLVQERVEDLQLAVESYQKKINISRPDSYHSDLRKMTPYTAYHNIQGIIYQDDMNRNHGVLAKEKMDQTRQAESLGMINAIDKKLKDRRLMRNKMDSMHSTLSMYYDYDAHVKVELLVMMKNSQKHAEFDESDTYTLAGNPVKEILLKLNLPNHRILKDGHGGHFGGNDQQKKTQKGVPNEAYSHENWSQLVHEILSQLHDDDVGRNGSKNGTKLALLSMRARKLYQRTGRRLSIDEAVLLDMIKIEKIYWSDMVEEENSSKQGLSWHSQIS</sequence>
<organism evidence="2 3">
    <name type="scientific">Tanacetum coccineum</name>
    <dbReference type="NCBI Taxonomy" id="301880"/>
    <lineage>
        <taxon>Eukaryota</taxon>
        <taxon>Viridiplantae</taxon>
        <taxon>Streptophyta</taxon>
        <taxon>Embryophyta</taxon>
        <taxon>Tracheophyta</taxon>
        <taxon>Spermatophyta</taxon>
        <taxon>Magnoliopsida</taxon>
        <taxon>eudicotyledons</taxon>
        <taxon>Gunneridae</taxon>
        <taxon>Pentapetalae</taxon>
        <taxon>asterids</taxon>
        <taxon>campanulids</taxon>
        <taxon>Asterales</taxon>
        <taxon>Asteraceae</taxon>
        <taxon>Asteroideae</taxon>
        <taxon>Anthemideae</taxon>
        <taxon>Anthemidinae</taxon>
        <taxon>Tanacetum</taxon>
    </lineage>
</organism>
<evidence type="ECO:0000313" key="3">
    <source>
        <dbReference type="Proteomes" id="UP001151760"/>
    </source>
</evidence>
<accession>A0ABQ5AWF0</accession>
<keyword evidence="3" id="KW-1185">Reference proteome</keyword>
<proteinExistence type="predicted"/>
<dbReference type="EMBL" id="BQNB010012683">
    <property type="protein sequence ID" value="GJT06611.1"/>
    <property type="molecule type" value="Genomic_DNA"/>
</dbReference>
<gene>
    <name evidence="2" type="ORF">Tco_0841073</name>
</gene>
<reference evidence="2" key="2">
    <citation type="submission" date="2022-01" db="EMBL/GenBank/DDBJ databases">
        <authorList>
            <person name="Yamashiro T."/>
            <person name="Shiraishi A."/>
            <person name="Satake H."/>
            <person name="Nakayama K."/>
        </authorList>
    </citation>
    <scope>NUCLEOTIDE SEQUENCE</scope>
</reference>